<comment type="catalytic activity">
    <reaction evidence="10">
        <text>a 6-O-methyl-2'-deoxyguanosine in DNA + L-cysteinyl-[protein] = S-methyl-L-cysteinyl-[protein] + a 2'-deoxyguanosine in DNA</text>
        <dbReference type="Rhea" id="RHEA:24000"/>
        <dbReference type="Rhea" id="RHEA-COMP:10131"/>
        <dbReference type="Rhea" id="RHEA-COMP:10132"/>
        <dbReference type="Rhea" id="RHEA-COMP:11367"/>
        <dbReference type="Rhea" id="RHEA-COMP:11368"/>
        <dbReference type="ChEBI" id="CHEBI:29950"/>
        <dbReference type="ChEBI" id="CHEBI:82612"/>
        <dbReference type="ChEBI" id="CHEBI:85445"/>
        <dbReference type="ChEBI" id="CHEBI:85448"/>
        <dbReference type="EC" id="2.1.1.63"/>
    </reaction>
</comment>
<dbReference type="InterPro" id="IPR036631">
    <property type="entry name" value="MGMT_N_sf"/>
</dbReference>
<dbReference type="Gene3D" id="3.40.630.30">
    <property type="match status" value="1"/>
</dbReference>
<reference evidence="14" key="5">
    <citation type="submission" date="2020-08" db="EMBL/GenBank/DDBJ databases">
        <authorList>
            <person name="Yang Y."/>
            <person name="Huo L."/>
            <person name="Yan J."/>
        </authorList>
    </citation>
    <scope>NUCLEOTIDE SEQUENCE</scope>
    <source>
        <strain evidence="14">ACSDCE</strain>
    </source>
</reference>
<keyword evidence="8" id="KW-0804">Transcription</keyword>
<sequence>MREMEVLHTHYQLIEKAIKYIDAHFKEQPSIDVIASSIGMSKYHFIRVFKEYVGVTPKQFLHSVTLNYAKEHIKESKSILDSTLDIGLSSVSRLHELFINLIGVTPKEWREKGKDVIITYGFGITPFGEALIAYTDKGICYLGFIDQNKEAIFTRFQELWENANLIHDDLKAQTYLENIFINNKKYNLLVKGTNLQINVWKALLNLPNGAVTTYQDVANFIDQPNAVRAVASAIGKNHIGYLIPCHRVIAKSGAMSGYSWGIERKKILLAYESAYKPNATAFKIATLEDIPSIDQFLHATFPKSAHNQAKIVSEMIHNATTHSLFLALNETKIVGVLPVLTHVSVVSGEKVAMFEAVIVDEADSDHAIEKELLEYALTSCTKTGCKRVVLLSENSSIPYEELGFEHSAKGLFQIRF</sequence>
<dbReference type="GO" id="GO:0003700">
    <property type="term" value="F:DNA-binding transcription factor activity"/>
    <property type="evidence" value="ECO:0007669"/>
    <property type="project" value="InterPro"/>
</dbReference>
<evidence type="ECO:0000256" key="1">
    <source>
        <dbReference type="ARBA" id="ARBA00001286"/>
    </source>
</evidence>
<feature type="domain" description="HTH araC/xylS-type" evidence="11">
    <location>
        <begin position="15"/>
        <end position="112"/>
    </location>
</feature>
<dbReference type="OrthoDB" id="9802228at2"/>
<dbReference type="RefSeq" id="WP_096046316.1">
    <property type="nucleotide sequence ID" value="NZ_CP023275.1"/>
</dbReference>
<dbReference type="PROSITE" id="PS01124">
    <property type="entry name" value="HTH_ARAC_FAMILY_2"/>
    <property type="match status" value="1"/>
</dbReference>
<dbReference type="PROSITE" id="PS00374">
    <property type="entry name" value="MGMT"/>
    <property type="match status" value="1"/>
</dbReference>
<evidence type="ECO:0000256" key="4">
    <source>
        <dbReference type="ARBA" id="ARBA00022603"/>
    </source>
</evidence>
<dbReference type="Pfam" id="PF01035">
    <property type="entry name" value="DNA_binding_1"/>
    <property type="match status" value="1"/>
</dbReference>
<accession>A0A290HCS1</accession>
<dbReference type="KEGG" id="sulj:SJPD1_1103"/>
<dbReference type="Gene3D" id="1.10.10.10">
    <property type="entry name" value="Winged helix-like DNA-binding domain superfamily/Winged helix DNA-binding domain"/>
    <property type="match status" value="1"/>
</dbReference>
<dbReference type="SUPFAM" id="SSF46689">
    <property type="entry name" value="Homeodomain-like"/>
    <property type="match status" value="1"/>
</dbReference>
<reference evidence="14 16" key="1">
    <citation type="journal article" date="2017" name="Environ. Sci. Technol.">
        <title>Organohalide Respiration with Chlorinated Ethenes under Low pH Conditions.</title>
        <authorList>
            <person name="Yang Y."/>
            <person name="Capiro N.L."/>
            <person name="Marcet T.F."/>
            <person name="Yan J."/>
            <person name="Pennell K.D."/>
            <person name="Loffler F.E."/>
        </authorList>
    </citation>
    <scope>NUCLEOTIDE SEQUENCE [LARGE SCALE GENOMIC DNA]</scope>
    <source>
        <strain evidence="14 16">ACSDCE</strain>
    </source>
</reference>
<evidence type="ECO:0000256" key="8">
    <source>
        <dbReference type="ARBA" id="ARBA00023163"/>
    </source>
</evidence>
<keyword evidence="9" id="KW-0234">DNA repair</keyword>
<dbReference type="EMBL" id="CP039734">
    <property type="protein sequence ID" value="QIR76864.1"/>
    <property type="molecule type" value="Genomic_DNA"/>
</dbReference>
<reference evidence="13" key="4">
    <citation type="journal article" date="2020" name="MicrobiologyOpen">
        <title>Tetrachloroethene respiration in Sulfurospirillum species is regulated by a two-component system as unraveled by comparative genomics, transcriptomics, and regulator binding studies.</title>
        <authorList>
            <person name="Esken J."/>
            <person name="Goris T."/>
            <person name="Gadkari J."/>
            <person name="Bischler T."/>
            <person name="Forstner K.U."/>
            <person name="Sharma C.M."/>
            <person name="Diekert G."/>
            <person name="Schubert T."/>
        </authorList>
    </citation>
    <scope>NUCLEOTIDE SEQUENCE</scope>
    <source>
        <strain evidence="13">JPD-1</strain>
    </source>
</reference>
<dbReference type="GO" id="GO:0003908">
    <property type="term" value="F:methylated-DNA-[protein]-cysteine S-methyltransferase activity"/>
    <property type="evidence" value="ECO:0007669"/>
    <property type="project" value="UniProtKB-EC"/>
</dbReference>
<keyword evidence="7" id="KW-0805">Transcription regulation</keyword>
<dbReference type="SUPFAM" id="SSF53155">
    <property type="entry name" value="Methylated DNA-protein cysteine methyltransferase domain"/>
    <property type="match status" value="1"/>
</dbReference>
<evidence type="ECO:0000256" key="9">
    <source>
        <dbReference type="ARBA" id="ARBA00023204"/>
    </source>
</evidence>
<dbReference type="GO" id="GO:0032259">
    <property type="term" value="P:methylation"/>
    <property type="evidence" value="ECO:0007669"/>
    <property type="project" value="UniProtKB-KW"/>
</dbReference>
<organism evidence="13 15">
    <name type="scientific">Sulfurospirillum diekertiae</name>
    <dbReference type="NCBI Taxonomy" id="1854492"/>
    <lineage>
        <taxon>Bacteria</taxon>
        <taxon>Pseudomonadati</taxon>
        <taxon>Campylobacterota</taxon>
        <taxon>Epsilonproteobacteria</taxon>
        <taxon>Campylobacterales</taxon>
        <taxon>Sulfurospirillaceae</taxon>
        <taxon>Sulfurospirillum</taxon>
    </lineage>
</organism>
<dbReference type="Gene3D" id="3.30.160.70">
    <property type="entry name" value="Methylated DNA-protein cysteine methyltransferase domain"/>
    <property type="match status" value="1"/>
</dbReference>
<dbReference type="PROSITE" id="PS51186">
    <property type="entry name" value="GNAT"/>
    <property type="match status" value="1"/>
</dbReference>
<protein>
    <recommendedName>
        <fullName evidence="3">methylated-DNA--[protein]-cysteine S-methyltransferase</fullName>
        <ecNumber evidence="3">2.1.1.63</ecNumber>
    </recommendedName>
</protein>
<keyword evidence="4 13" id="KW-0489">Methyltransferase</keyword>
<dbReference type="InterPro" id="IPR009057">
    <property type="entry name" value="Homeodomain-like_sf"/>
</dbReference>
<name>A0A290HCS1_9BACT</name>
<evidence type="ECO:0000256" key="3">
    <source>
        <dbReference type="ARBA" id="ARBA00011918"/>
    </source>
</evidence>
<evidence type="ECO:0000256" key="7">
    <source>
        <dbReference type="ARBA" id="ARBA00023015"/>
    </source>
</evidence>
<evidence type="ECO:0000256" key="10">
    <source>
        <dbReference type="ARBA" id="ARBA00049348"/>
    </source>
</evidence>
<dbReference type="SMART" id="SM00342">
    <property type="entry name" value="HTH_ARAC"/>
    <property type="match status" value="1"/>
</dbReference>
<proteinExistence type="inferred from homology"/>
<evidence type="ECO:0000256" key="2">
    <source>
        <dbReference type="ARBA" id="ARBA00008711"/>
    </source>
</evidence>
<dbReference type="InterPro" id="IPR016181">
    <property type="entry name" value="Acyl_CoA_acyltransferase"/>
</dbReference>
<dbReference type="Gene3D" id="1.10.10.60">
    <property type="entry name" value="Homeodomain-like"/>
    <property type="match status" value="1"/>
</dbReference>
<evidence type="ECO:0000256" key="5">
    <source>
        <dbReference type="ARBA" id="ARBA00022679"/>
    </source>
</evidence>
<comment type="similarity">
    <text evidence="2">Belongs to the MGMT family.</text>
</comment>
<evidence type="ECO:0000259" key="12">
    <source>
        <dbReference type="PROSITE" id="PS51186"/>
    </source>
</evidence>
<gene>
    <name evidence="14" type="ORF">FA584_11925</name>
    <name evidence="13" type="ORF">SJPD1_1103</name>
</gene>
<dbReference type="InterPro" id="IPR001497">
    <property type="entry name" value="MethylDNA_cys_MeTrfase_AS"/>
</dbReference>
<dbReference type="SUPFAM" id="SSF55729">
    <property type="entry name" value="Acyl-CoA N-acyltransferases (Nat)"/>
    <property type="match status" value="1"/>
</dbReference>
<accession>A0A6G9VV29</accession>
<evidence type="ECO:0000313" key="16">
    <source>
        <dbReference type="Proteomes" id="UP000502831"/>
    </source>
</evidence>
<dbReference type="NCBIfam" id="TIGR00589">
    <property type="entry name" value="ogt"/>
    <property type="match status" value="1"/>
</dbReference>
<dbReference type="Proteomes" id="UP000217349">
    <property type="component" value="Chromosome"/>
</dbReference>
<evidence type="ECO:0000313" key="14">
    <source>
        <dbReference type="EMBL" id="QIR76864.1"/>
    </source>
</evidence>
<dbReference type="InterPro" id="IPR014048">
    <property type="entry name" value="MethylDNA_cys_MeTrfase_DNA-bd"/>
</dbReference>
<dbReference type="EC" id="2.1.1.63" evidence="3"/>
<dbReference type="PANTHER" id="PTHR10815">
    <property type="entry name" value="METHYLATED-DNA--PROTEIN-CYSTEINE METHYLTRANSFERASE"/>
    <property type="match status" value="1"/>
</dbReference>
<keyword evidence="6" id="KW-0227">DNA damage</keyword>
<dbReference type="Proteomes" id="UP000502831">
    <property type="component" value="Chromosome"/>
</dbReference>
<dbReference type="FunFam" id="1.10.10.10:FF:000214">
    <property type="entry name" value="Methylated-DNA--protein-cysteine methyltransferase"/>
    <property type="match status" value="1"/>
</dbReference>
<dbReference type="CDD" id="cd06445">
    <property type="entry name" value="ATase"/>
    <property type="match status" value="1"/>
</dbReference>
<dbReference type="GO" id="GO:0043565">
    <property type="term" value="F:sequence-specific DNA binding"/>
    <property type="evidence" value="ECO:0007669"/>
    <property type="project" value="InterPro"/>
</dbReference>
<dbReference type="PANTHER" id="PTHR10815:SF13">
    <property type="entry name" value="METHYLATED-DNA--PROTEIN-CYSTEINE METHYLTRANSFERASE"/>
    <property type="match status" value="1"/>
</dbReference>
<dbReference type="InterPro" id="IPR000182">
    <property type="entry name" value="GNAT_dom"/>
</dbReference>
<evidence type="ECO:0000256" key="6">
    <source>
        <dbReference type="ARBA" id="ARBA00022763"/>
    </source>
</evidence>
<dbReference type="InterPro" id="IPR018060">
    <property type="entry name" value="HTH_AraC"/>
</dbReference>
<dbReference type="GO" id="GO:0006281">
    <property type="term" value="P:DNA repair"/>
    <property type="evidence" value="ECO:0007669"/>
    <property type="project" value="UniProtKB-KW"/>
</dbReference>
<keyword evidence="5 14" id="KW-0808">Transferase</keyword>
<dbReference type="AlphaFoldDB" id="A0A290HCS1"/>
<dbReference type="InterPro" id="IPR036388">
    <property type="entry name" value="WH-like_DNA-bd_sf"/>
</dbReference>
<feature type="domain" description="N-acetyltransferase" evidence="12">
    <location>
        <begin position="280"/>
        <end position="416"/>
    </location>
</feature>
<comment type="catalytic activity">
    <reaction evidence="1">
        <text>a 4-O-methyl-thymidine in DNA + L-cysteinyl-[protein] = a thymidine in DNA + S-methyl-L-cysteinyl-[protein]</text>
        <dbReference type="Rhea" id="RHEA:53428"/>
        <dbReference type="Rhea" id="RHEA-COMP:10131"/>
        <dbReference type="Rhea" id="RHEA-COMP:10132"/>
        <dbReference type="Rhea" id="RHEA-COMP:13555"/>
        <dbReference type="Rhea" id="RHEA-COMP:13556"/>
        <dbReference type="ChEBI" id="CHEBI:29950"/>
        <dbReference type="ChEBI" id="CHEBI:82612"/>
        <dbReference type="ChEBI" id="CHEBI:137386"/>
        <dbReference type="ChEBI" id="CHEBI:137387"/>
        <dbReference type="EC" id="2.1.1.63"/>
    </reaction>
</comment>
<evidence type="ECO:0000259" key="11">
    <source>
        <dbReference type="PROSITE" id="PS01124"/>
    </source>
</evidence>
<dbReference type="EMBL" id="CP023275">
    <property type="protein sequence ID" value="ATB69215.1"/>
    <property type="molecule type" value="Genomic_DNA"/>
</dbReference>
<dbReference type="SUPFAM" id="SSF46767">
    <property type="entry name" value="Methylated DNA-protein cysteine methyltransferase, C-terminal domain"/>
    <property type="match status" value="1"/>
</dbReference>
<reference evidence="13" key="3">
    <citation type="submission" date="2017-09" db="EMBL/GenBank/DDBJ databases">
        <authorList>
            <person name="Goris T."/>
        </authorList>
    </citation>
    <scope>NUCLEOTIDE SEQUENCE</scope>
    <source>
        <strain evidence="13">JPD-1</strain>
    </source>
</reference>
<dbReference type="InterPro" id="IPR036217">
    <property type="entry name" value="MethylDNA_cys_MeTrfase_DNAb"/>
</dbReference>
<reference evidence="15" key="2">
    <citation type="submission" date="2017-09" db="EMBL/GenBank/DDBJ databases">
        <title>The complete genome of Sulfurospirillum sp. JPD-1.</title>
        <authorList>
            <person name="Goris T."/>
        </authorList>
    </citation>
    <scope>NUCLEOTIDE SEQUENCE [LARGE SCALE GENOMIC DNA]</scope>
    <source>
        <strain evidence="15">JPD-1</strain>
    </source>
</reference>
<evidence type="ECO:0000313" key="13">
    <source>
        <dbReference type="EMBL" id="ATB69215.1"/>
    </source>
</evidence>
<dbReference type="GO" id="GO:0016747">
    <property type="term" value="F:acyltransferase activity, transferring groups other than amino-acyl groups"/>
    <property type="evidence" value="ECO:0007669"/>
    <property type="project" value="InterPro"/>
</dbReference>
<dbReference type="Pfam" id="PF12833">
    <property type="entry name" value="HTH_18"/>
    <property type="match status" value="1"/>
</dbReference>
<evidence type="ECO:0000313" key="15">
    <source>
        <dbReference type="Proteomes" id="UP000217349"/>
    </source>
</evidence>